<dbReference type="InterPro" id="IPR029033">
    <property type="entry name" value="His_PPase_superfam"/>
</dbReference>
<sequence>MMSLKAAARSKVILIRPGATTFDEQGRMKGSLDMPMSQRGREQAENLAEELAGVRFHAVYHAPCESAGETAALLVEGRELRPKAIDGFRNIDHGLWHGKLIDEIRRNQPRLYRCVAENPETVCPPGGESLQAAAARAMKAIHRVLRKGRNQVIALVIPDPLASLVAAQLNDEAMPDMWKVEADAGNWQLIEADC</sequence>
<dbReference type="InterPro" id="IPR050275">
    <property type="entry name" value="PGM_Phosphatase"/>
</dbReference>
<evidence type="ECO:0000313" key="1">
    <source>
        <dbReference type="EMBL" id="TWT56147.1"/>
    </source>
</evidence>
<dbReference type="RefSeq" id="WP_146393326.1">
    <property type="nucleotide sequence ID" value="NZ_SJPK01000016.1"/>
</dbReference>
<keyword evidence="2" id="KW-1185">Reference proteome</keyword>
<protein>
    <submittedName>
        <fullName evidence="1">Phosphoserine phosphatase 1</fullName>
        <ecNumber evidence="1">3.1.3.3</ecNumber>
    </submittedName>
</protein>
<dbReference type="EMBL" id="SJPK01000016">
    <property type="protein sequence ID" value="TWT56147.1"/>
    <property type="molecule type" value="Genomic_DNA"/>
</dbReference>
<dbReference type="GO" id="GO:0005737">
    <property type="term" value="C:cytoplasm"/>
    <property type="evidence" value="ECO:0007669"/>
    <property type="project" value="TreeGrafter"/>
</dbReference>
<dbReference type="OrthoDB" id="9781415at2"/>
<comment type="caution">
    <text evidence="1">The sequence shown here is derived from an EMBL/GenBank/DDBJ whole genome shotgun (WGS) entry which is preliminary data.</text>
</comment>
<proteinExistence type="predicted"/>
<evidence type="ECO:0000313" key="2">
    <source>
        <dbReference type="Proteomes" id="UP000318053"/>
    </source>
</evidence>
<name>A0A5C5WZG6_9BACT</name>
<keyword evidence="1" id="KW-0378">Hydrolase</keyword>
<dbReference type="InterPro" id="IPR013078">
    <property type="entry name" value="His_Pase_superF_clade-1"/>
</dbReference>
<gene>
    <name evidence="1" type="primary">pspA_2</name>
    <name evidence="1" type="ORF">CA85_44890</name>
</gene>
<dbReference type="PANTHER" id="PTHR48100">
    <property type="entry name" value="BROAD-SPECIFICITY PHOSPHATASE YOR283W-RELATED"/>
    <property type="match status" value="1"/>
</dbReference>
<dbReference type="Pfam" id="PF00300">
    <property type="entry name" value="His_Phos_1"/>
    <property type="match status" value="1"/>
</dbReference>
<dbReference type="PANTHER" id="PTHR48100:SF59">
    <property type="entry name" value="ADENOSYLCOBALAMIN_ALPHA-RIBAZOLE PHOSPHATASE"/>
    <property type="match status" value="1"/>
</dbReference>
<dbReference type="SUPFAM" id="SSF53254">
    <property type="entry name" value="Phosphoglycerate mutase-like"/>
    <property type="match status" value="1"/>
</dbReference>
<dbReference type="AlphaFoldDB" id="A0A5C5WZG6"/>
<reference evidence="1 2" key="1">
    <citation type="submission" date="2019-02" db="EMBL/GenBank/DDBJ databases">
        <title>Deep-cultivation of Planctomycetes and their phenomic and genomic characterization uncovers novel biology.</title>
        <authorList>
            <person name="Wiegand S."/>
            <person name="Jogler M."/>
            <person name="Boedeker C."/>
            <person name="Pinto D."/>
            <person name="Vollmers J."/>
            <person name="Rivas-Marin E."/>
            <person name="Kohn T."/>
            <person name="Peeters S.H."/>
            <person name="Heuer A."/>
            <person name="Rast P."/>
            <person name="Oberbeckmann S."/>
            <person name="Bunk B."/>
            <person name="Jeske O."/>
            <person name="Meyerdierks A."/>
            <person name="Storesund J.E."/>
            <person name="Kallscheuer N."/>
            <person name="Luecker S."/>
            <person name="Lage O.M."/>
            <person name="Pohl T."/>
            <person name="Merkel B.J."/>
            <person name="Hornburger P."/>
            <person name="Mueller R.-W."/>
            <person name="Bruemmer F."/>
            <person name="Labrenz M."/>
            <person name="Spormann A.M."/>
            <person name="Op Den Camp H."/>
            <person name="Overmann J."/>
            <person name="Amann R."/>
            <person name="Jetten M.S.M."/>
            <person name="Mascher T."/>
            <person name="Medema M.H."/>
            <person name="Devos D.P."/>
            <person name="Kaster A.-K."/>
            <person name="Ovreas L."/>
            <person name="Rohde M."/>
            <person name="Galperin M.Y."/>
            <person name="Jogler C."/>
        </authorList>
    </citation>
    <scope>NUCLEOTIDE SEQUENCE [LARGE SCALE GENOMIC DNA]</scope>
    <source>
        <strain evidence="1 2">CA85</strain>
    </source>
</reference>
<dbReference type="GO" id="GO:0016791">
    <property type="term" value="F:phosphatase activity"/>
    <property type="evidence" value="ECO:0007669"/>
    <property type="project" value="TreeGrafter"/>
</dbReference>
<dbReference type="EC" id="3.1.3.3" evidence="1"/>
<dbReference type="Proteomes" id="UP000318053">
    <property type="component" value="Unassembled WGS sequence"/>
</dbReference>
<dbReference type="CDD" id="cd07067">
    <property type="entry name" value="HP_PGM_like"/>
    <property type="match status" value="1"/>
</dbReference>
<dbReference type="Gene3D" id="3.40.50.1240">
    <property type="entry name" value="Phosphoglycerate mutase-like"/>
    <property type="match status" value="1"/>
</dbReference>
<accession>A0A5C5WZG6</accession>
<organism evidence="1 2">
    <name type="scientific">Allorhodopirellula solitaria</name>
    <dbReference type="NCBI Taxonomy" id="2527987"/>
    <lineage>
        <taxon>Bacteria</taxon>
        <taxon>Pseudomonadati</taxon>
        <taxon>Planctomycetota</taxon>
        <taxon>Planctomycetia</taxon>
        <taxon>Pirellulales</taxon>
        <taxon>Pirellulaceae</taxon>
        <taxon>Allorhodopirellula</taxon>
    </lineage>
</organism>